<evidence type="ECO:0000313" key="2">
    <source>
        <dbReference type="EMBL" id="SHE33680.1"/>
    </source>
</evidence>
<sequence>MENTIQGPRIRLEPLNQSHVPALWRALNSPEIWNHRHNSRVPRSEKDLEEFVKKAILRQLPYIIIDHENIIGTISLKITNHHNRVGEICYILIGQKYSGKKYASEAIYLLIEYCFKILQYHRVEIEVLQDSAAEKLVTSLGLKCEGIKREARRIEEDKYTNLKLFSLLVSEYDSERMLDKVITNISS</sequence>
<accession>A0A1M4SN82</accession>
<dbReference type="STRING" id="112248.SAMN05444392_10157"/>
<dbReference type="EMBL" id="FQVL01000001">
    <property type="protein sequence ID" value="SHE33680.1"/>
    <property type="molecule type" value="Genomic_DNA"/>
</dbReference>
<proteinExistence type="predicted"/>
<name>A0A1M4SN82_9BACL</name>
<dbReference type="InterPro" id="IPR016181">
    <property type="entry name" value="Acyl_CoA_acyltransferase"/>
</dbReference>
<keyword evidence="2" id="KW-0808">Transferase</keyword>
<dbReference type="RefSeq" id="WP_073150125.1">
    <property type="nucleotide sequence ID" value="NZ_FQVL01000001.1"/>
</dbReference>
<dbReference type="GO" id="GO:0005737">
    <property type="term" value="C:cytoplasm"/>
    <property type="evidence" value="ECO:0007669"/>
    <property type="project" value="TreeGrafter"/>
</dbReference>
<dbReference type="AlphaFoldDB" id="A0A1M4SN82"/>
<dbReference type="PANTHER" id="PTHR43441:SF11">
    <property type="entry name" value="RIBOSOMAL-PROTEIN-SERINE ACETYLTRANSFERASE"/>
    <property type="match status" value="1"/>
</dbReference>
<dbReference type="InterPro" id="IPR051908">
    <property type="entry name" value="Ribosomal_N-acetyltransferase"/>
</dbReference>
<feature type="domain" description="N-acetyltransferase" evidence="1">
    <location>
        <begin position="10"/>
        <end position="161"/>
    </location>
</feature>
<dbReference type="PANTHER" id="PTHR43441">
    <property type="entry name" value="RIBOSOMAL-PROTEIN-SERINE ACETYLTRANSFERASE"/>
    <property type="match status" value="1"/>
</dbReference>
<dbReference type="Pfam" id="PF13302">
    <property type="entry name" value="Acetyltransf_3"/>
    <property type="match status" value="1"/>
</dbReference>
<evidence type="ECO:0000259" key="1">
    <source>
        <dbReference type="PROSITE" id="PS51186"/>
    </source>
</evidence>
<dbReference type="Gene3D" id="3.40.630.30">
    <property type="match status" value="1"/>
</dbReference>
<dbReference type="GO" id="GO:1990189">
    <property type="term" value="F:protein N-terminal-serine acetyltransferase activity"/>
    <property type="evidence" value="ECO:0007669"/>
    <property type="project" value="TreeGrafter"/>
</dbReference>
<dbReference type="Proteomes" id="UP000184476">
    <property type="component" value="Unassembled WGS sequence"/>
</dbReference>
<gene>
    <name evidence="2" type="ORF">SAMN05444392_10157</name>
</gene>
<dbReference type="InterPro" id="IPR000182">
    <property type="entry name" value="GNAT_dom"/>
</dbReference>
<dbReference type="PROSITE" id="PS51186">
    <property type="entry name" value="GNAT"/>
    <property type="match status" value="1"/>
</dbReference>
<reference evidence="2 3" key="1">
    <citation type="submission" date="2016-11" db="EMBL/GenBank/DDBJ databases">
        <authorList>
            <person name="Jaros S."/>
            <person name="Januszkiewicz K."/>
            <person name="Wedrychowicz H."/>
        </authorList>
    </citation>
    <scope>NUCLEOTIDE SEQUENCE [LARGE SCALE GENOMIC DNA]</scope>
    <source>
        <strain evidence="2 3">DSM 44666</strain>
    </source>
</reference>
<keyword evidence="3" id="KW-1185">Reference proteome</keyword>
<evidence type="ECO:0000313" key="3">
    <source>
        <dbReference type="Proteomes" id="UP000184476"/>
    </source>
</evidence>
<dbReference type="GO" id="GO:0008999">
    <property type="term" value="F:protein-N-terminal-alanine acetyltransferase activity"/>
    <property type="evidence" value="ECO:0007669"/>
    <property type="project" value="TreeGrafter"/>
</dbReference>
<organism evidence="2 3">
    <name type="scientific">Seinonella peptonophila</name>
    <dbReference type="NCBI Taxonomy" id="112248"/>
    <lineage>
        <taxon>Bacteria</taxon>
        <taxon>Bacillati</taxon>
        <taxon>Bacillota</taxon>
        <taxon>Bacilli</taxon>
        <taxon>Bacillales</taxon>
        <taxon>Thermoactinomycetaceae</taxon>
        <taxon>Seinonella</taxon>
    </lineage>
</organism>
<protein>
    <submittedName>
        <fullName evidence="2">Protein N-acetyltransferase, RimJ/RimL family</fullName>
    </submittedName>
</protein>
<dbReference type="SUPFAM" id="SSF55729">
    <property type="entry name" value="Acyl-CoA N-acyltransferases (Nat)"/>
    <property type="match status" value="1"/>
</dbReference>